<dbReference type="Gene3D" id="3.10.590.10">
    <property type="entry name" value="ph1033 like domains"/>
    <property type="match status" value="1"/>
</dbReference>
<dbReference type="InterPro" id="IPR029026">
    <property type="entry name" value="tRNA_m1G_MTases_N"/>
</dbReference>
<dbReference type="PANTHER" id="PTHR11864">
    <property type="entry name" value="PRE-MRNA-PROCESSING PROTEIN PRP40"/>
    <property type="match status" value="1"/>
</dbReference>
<accession>A0ABD3U3G4</accession>
<dbReference type="CDD" id="cd18084">
    <property type="entry name" value="RsmE-like"/>
    <property type="match status" value="1"/>
</dbReference>
<dbReference type="PANTHER" id="PTHR11864:SF0">
    <property type="entry name" value="PRP40 PRE-MRNA PROCESSING FACTOR 40 HOMOLOG A (YEAST)"/>
    <property type="match status" value="1"/>
</dbReference>
<comment type="subcellular location">
    <subcellularLocation>
        <location evidence="1">Nucleus</location>
    </subcellularLocation>
</comment>
<dbReference type="Proteomes" id="UP001634393">
    <property type="component" value="Unassembled WGS sequence"/>
</dbReference>
<keyword evidence="18" id="KW-1185">Reference proteome</keyword>
<feature type="compositionally biased region" description="Basic residues" evidence="14">
    <location>
        <begin position="865"/>
        <end position="878"/>
    </location>
</feature>
<evidence type="ECO:0000256" key="13">
    <source>
        <dbReference type="SAM" id="Coils"/>
    </source>
</evidence>
<gene>
    <name evidence="17" type="ORF">ACJIZ3_001248</name>
</gene>
<organism evidence="17 18">
    <name type="scientific">Penstemon smallii</name>
    <dbReference type="NCBI Taxonomy" id="265156"/>
    <lineage>
        <taxon>Eukaryota</taxon>
        <taxon>Viridiplantae</taxon>
        <taxon>Streptophyta</taxon>
        <taxon>Embryophyta</taxon>
        <taxon>Tracheophyta</taxon>
        <taxon>Spermatophyta</taxon>
        <taxon>Magnoliopsida</taxon>
        <taxon>eudicotyledons</taxon>
        <taxon>Gunneridae</taxon>
        <taxon>Pentapetalae</taxon>
        <taxon>asterids</taxon>
        <taxon>lamiids</taxon>
        <taxon>Lamiales</taxon>
        <taxon>Plantaginaceae</taxon>
        <taxon>Cheloneae</taxon>
        <taxon>Penstemon</taxon>
    </lineage>
</organism>
<dbReference type="PROSITE" id="PS51676">
    <property type="entry name" value="FF"/>
    <property type="match status" value="3"/>
</dbReference>
<dbReference type="Gene3D" id="3.40.1280.10">
    <property type="match status" value="2"/>
</dbReference>
<dbReference type="CDD" id="cd00201">
    <property type="entry name" value="WW"/>
    <property type="match status" value="1"/>
</dbReference>
<feature type="compositionally biased region" description="Polar residues" evidence="14">
    <location>
        <begin position="255"/>
        <end position="274"/>
    </location>
</feature>
<evidence type="ECO:0000256" key="6">
    <source>
        <dbReference type="ARBA" id="ARBA00023187"/>
    </source>
</evidence>
<comment type="caution">
    <text evidence="17">The sequence shown here is derived from an EMBL/GenBank/DDBJ whole genome shotgun (WGS) entry which is preliminary data.</text>
</comment>
<dbReference type="SUPFAM" id="SSF75217">
    <property type="entry name" value="alpha/beta knot"/>
    <property type="match status" value="1"/>
</dbReference>
<dbReference type="InterPro" id="IPR036020">
    <property type="entry name" value="WW_dom_sf"/>
</dbReference>
<dbReference type="Pfam" id="PF04452">
    <property type="entry name" value="Methyltrans_RNA"/>
    <property type="match status" value="1"/>
</dbReference>
<evidence type="ECO:0000313" key="17">
    <source>
        <dbReference type="EMBL" id="KAL3843845.1"/>
    </source>
</evidence>
<dbReference type="EMBL" id="JBJXBP010000002">
    <property type="protein sequence ID" value="KAL3843845.1"/>
    <property type="molecule type" value="Genomic_DNA"/>
</dbReference>
<comment type="function">
    <text evidence="10">Binds the phosphorylated C-terminal domain (CTD) of the largest subunit of RNA polymerase II and functions as a scaffold for RNA processing machineries. May be involved in pre-mRNA splicing.</text>
</comment>
<evidence type="ECO:0000256" key="14">
    <source>
        <dbReference type="SAM" id="MobiDB-lite"/>
    </source>
</evidence>
<feature type="region of interest" description="Disordered" evidence="14">
    <location>
        <begin position="831"/>
        <end position="925"/>
    </location>
</feature>
<evidence type="ECO:0000256" key="4">
    <source>
        <dbReference type="ARBA" id="ARBA00022664"/>
    </source>
</evidence>
<dbReference type="FunFam" id="1.10.10.440:FF:000013">
    <property type="entry name" value="pre-mRNA-processing protein 40A isoform X1"/>
    <property type="match status" value="1"/>
</dbReference>
<evidence type="ECO:0000256" key="9">
    <source>
        <dbReference type="ARBA" id="ARBA00047944"/>
    </source>
</evidence>
<dbReference type="InterPro" id="IPR002740">
    <property type="entry name" value="EVE_domain"/>
</dbReference>
<feature type="compositionally biased region" description="Pro residues" evidence="14">
    <location>
        <begin position="90"/>
        <end position="104"/>
    </location>
</feature>
<feature type="region of interest" description="Disordered" evidence="14">
    <location>
        <begin position="1123"/>
        <end position="1148"/>
    </location>
</feature>
<dbReference type="InterPro" id="IPR036517">
    <property type="entry name" value="FF_domain_sf"/>
</dbReference>
<feature type="coiled-coil region" evidence="13">
    <location>
        <begin position="726"/>
        <end position="764"/>
    </location>
</feature>
<evidence type="ECO:0000256" key="7">
    <source>
        <dbReference type="ARBA" id="ARBA00023242"/>
    </source>
</evidence>
<evidence type="ECO:0000256" key="1">
    <source>
        <dbReference type="ARBA" id="ARBA00004123"/>
    </source>
</evidence>
<dbReference type="PROSITE" id="PS50020">
    <property type="entry name" value="WW_DOMAIN_2"/>
    <property type="match status" value="1"/>
</dbReference>
<protein>
    <recommendedName>
        <fullName evidence="3">16S rRNA (uracil(1498)-N(3))-methyltransferase</fullName>
        <ecNumber evidence="3">2.1.1.193</ecNumber>
    </recommendedName>
</protein>
<dbReference type="SMART" id="SM00456">
    <property type="entry name" value="WW"/>
    <property type="match status" value="1"/>
</dbReference>
<comment type="function">
    <text evidence="8">Specifically methylates the N3 position of the uracil ring of uridine 1498 (m3U1498) in 16S rRNA. Acts on the fully assembled 30S ribosomal subunit.</text>
</comment>
<feature type="region of interest" description="Disordered" evidence="14">
    <location>
        <begin position="78"/>
        <end position="151"/>
    </location>
</feature>
<keyword evidence="4" id="KW-0507">mRNA processing</keyword>
<evidence type="ECO:0000256" key="5">
    <source>
        <dbReference type="ARBA" id="ARBA00022737"/>
    </source>
</evidence>
<sequence>MASDLHDFFQDFQESIFKEIWGVCKCVLFCTTSLTSSVFLIDDSEIGHFPEMANNPHFTGMQPLQPHMIVNAGPPPNPLPPPMSMQFRPGVPPPPPQPFIPVPPQQFQHMGMPPHPPPLQYPQAAPPPPQPPRPPQGPPLPPPPVMSVSFMPNFGGPRIPPPSYPLPLSSIGQQQSSVGPTTNIPHFTAGGQPWFPNGNQTMQAIMPQQQPIEQNGGGQPWFPTVNQSINTVTPLQQTSGPNDVAQQWVSIRSENVQSNLPSQKTTEEQSVSNFSEEKSKSDFIKQASLDWGVYTTRAGKKYYYNRRTKVSDWEKPLELMTPAERADASTDWREFTSPEGRKCLARAKENMSLCEGTPTIKDIGSNAVATVSVSGQASTPNDSLTPGSSSVQDEVANVKEDATGLPSPLETTTPIDIITASAMATPKRTSDITLSKEAEPSSSIGTSNLQLQVINKSAGISESGGSNAPEEKKVVYESKEDAKNAFKALLETANVGSGWNWDQAMRVIINDPRYAALRTLGERKQVFNEFVGKKKKQEVEERRARQKNAREDFKKIKAVSMFENDERFHALERYKDREDLFADHIEEVMKKERAKALEEHKRNKMEYLELLKSCDFIKASSQWRKVQQRLEADERCSRLDKIERLEIFQEYTRDLEKEEEELRKLRMDELRKAERKNRDEFRKLMEEHVSSGTINAKTPWRDYCTKVKDAPAYLAVFSNTSGSTAKDLFEDVIEDLEKQYVEDKERIEDVLKFEKRAFDELMEKTKEKEGKETKRRKRQTEELYEFLFSSKEITASSKWEDSKLLVEERFAGDEIYFQEIFDKVINDLKEKGKEKERKRRDEKSKKERKDKEKKEKEKEKEKERKHNKSRKGKGRRKRNESDSDGSGSYSLEENRRSRDRGRNRRRRSDDSSGDSKKSKVSELYSQKPIKLYPNLPPMGRSPDFNLHNMLTLCIFCLFGKKKKNKRNTLKKERERENSGEMGKEKNYWLLKTEPGEWSWDDQSANADISKWDGVKNKQAQKYMKSMRVGDLCFFYHSGTKSRRVVGVVEVVREWYEDAVDVKAVGEMKTAVGLGEMKRELKGVDFALFRQPRLSVVPVEKGVWDKFKLVKLLNAFYRREGRKKKRRGLLQNPPQRREEEKRREVTPEEDCGVQLNRSSLRAAFSSTSDYSNQSRGGLPRFFSETLPPSKGGLVRLEGDEFWHMTKVLRLGINDKYGLTSSFISIFLSCLFHYPDKYEVELFNGKGGLVEGRIEKTDRSGVEFEALEDPRLVSAQTTQWHVFAPLGTLKGGRADWLVEKCTVNSSVVSDATFSISVLSTYASQELGASSVTPLLTERSPSISENRADRLQRVILAAAKQCQRLHEMILKPPIVVGELLPVVAQSRLSFVAVAEAAPILSTLSFLKKEPAGVMIIGPEGDFTKKELDSLMKAGAIAVGLGPHRLRVETATVAILSTLMFWSDSQEIVIVTFYHIVYMHPLISGFDDLLSLACPLIYYSFVTFLLGNSCTPLVCLEVKRNISYDEKVTDLS</sequence>
<evidence type="ECO:0000256" key="3">
    <source>
        <dbReference type="ARBA" id="ARBA00012328"/>
    </source>
</evidence>
<proteinExistence type="inferred from homology"/>
<dbReference type="GO" id="GO:0070063">
    <property type="term" value="F:RNA polymerase binding"/>
    <property type="evidence" value="ECO:0007669"/>
    <property type="project" value="UniProtKB-ARBA"/>
</dbReference>
<comment type="similarity">
    <text evidence="11">Belongs to the PRPF40 family.</text>
</comment>
<dbReference type="SUPFAM" id="SSF51045">
    <property type="entry name" value="WW domain"/>
    <property type="match status" value="1"/>
</dbReference>
<dbReference type="Pfam" id="PF01878">
    <property type="entry name" value="EVE"/>
    <property type="match status" value="1"/>
</dbReference>
<dbReference type="InterPro" id="IPR002713">
    <property type="entry name" value="FF_domain"/>
</dbReference>
<evidence type="ECO:0000256" key="10">
    <source>
        <dbReference type="ARBA" id="ARBA00056384"/>
    </source>
</evidence>
<feature type="domain" description="FF" evidence="16">
    <location>
        <begin position="600"/>
        <end position="654"/>
    </location>
</feature>
<feature type="coiled-coil region" evidence="13">
    <location>
        <begin position="648"/>
        <end position="687"/>
    </location>
</feature>
<dbReference type="SMART" id="SM00441">
    <property type="entry name" value="FF"/>
    <property type="match status" value="4"/>
</dbReference>
<dbReference type="GO" id="GO:0006397">
    <property type="term" value="P:mRNA processing"/>
    <property type="evidence" value="ECO:0007669"/>
    <property type="project" value="UniProtKB-KW"/>
</dbReference>
<keyword evidence="5" id="KW-0677">Repeat</keyword>
<dbReference type="Gene3D" id="2.20.70.10">
    <property type="match status" value="1"/>
</dbReference>
<dbReference type="InterPro" id="IPR029028">
    <property type="entry name" value="Alpha/beta_knot_MTases"/>
</dbReference>
<keyword evidence="13" id="KW-0175">Coiled coil</keyword>
<feature type="compositionally biased region" description="Basic residues" evidence="14">
    <location>
        <begin position="897"/>
        <end position="906"/>
    </location>
</feature>
<name>A0ABD3U3G4_9LAMI</name>
<dbReference type="GO" id="GO:0005634">
    <property type="term" value="C:nucleus"/>
    <property type="evidence" value="ECO:0007669"/>
    <property type="project" value="UniProtKB-SubCell"/>
</dbReference>
<evidence type="ECO:0000256" key="11">
    <source>
        <dbReference type="ARBA" id="ARBA00061317"/>
    </source>
</evidence>
<feature type="domain" description="WW" evidence="15">
    <location>
        <begin position="291"/>
        <end position="318"/>
    </location>
</feature>
<dbReference type="NCBIfam" id="TIGR00046">
    <property type="entry name" value="RsmE family RNA methyltransferase"/>
    <property type="match status" value="1"/>
</dbReference>
<feature type="compositionally biased region" description="Basic and acidic residues" evidence="14">
    <location>
        <begin position="907"/>
        <end position="920"/>
    </location>
</feature>
<comment type="similarity">
    <text evidence="2">Belongs to the RNA methyltransferase RsmE family.</text>
</comment>
<evidence type="ECO:0000313" key="18">
    <source>
        <dbReference type="Proteomes" id="UP001634393"/>
    </source>
</evidence>
<feature type="region of interest" description="Disordered" evidence="14">
    <location>
        <begin position="255"/>
        <end position="279"/>
    </location>
</feature>
<dbReference type="Pfam" id="PF01846">
    <property type="entry name" value="FF"/>
    <property type="match status" value="3"/>
</dbReference>
<dbReference type="InterPro" id="IPR046886">
    <property type="entry name" value="RsmE_MTase_dom"/>
</dbReference>
<reference evidence="17 18" key="1">
    <citation type="submission" date="2024-12" db="EMBL/GenBank/DDBJ databases">
        <title>The unique morphological basis and parallel evolutionary history of personate flowers in Penstemon.</title>
        <authorList>
            <person name="Depatie T.H."/>
            <person name="Wessinger C.A."/>
        </authorList>
    </citation>
    <scope>NUCLEOTIDE SEQUENCE [LARGE SCALE GENOMIC DNA]</scope>
    <source>
        <strain evidence="17">WTNN_2</strain>
        <tissue evidence="17">Leaf</tissue>
    </source>
</reference>
<dbReference type="InterPro" id="IPR039726">
    <property type="entry name" value="Prp40-like"/>
</dbReference>
<dbReference type="SUPFAM" id="SSF88697">
    <property type="entry name" value="PUA domain-like"/>
    <property type="match status" value="1"/>
</dbReference>
<dbReference type="InterPro" id="IPR006700">
    <property type="entry name" value="RsmE"/>
</dbReference>
<evidence type="ECO:0000256" key="8">
    <source>
        <dbReference type="ARBA" id="ARBA00025699"/>
    </source>
</evidence>
<feature type="compositionally biased region" description="Basic and acidic residues" evidence="14">
    <location>
        <begin position="831"/>
        <end position="864"/>
    </location>
</feature>
<comment type="catalytic activity">
    <reaction evidence="9">
        <text>uridine(1498) in 16S rRNA + S-adenosyl-L-methionine = N(3)-methyluridine(1498) in 16S rRNA + S-adenosyl-L-homocysteine + H(+)</text>
        <dbReference type="Rhea" id="RHEA:42920"/>
        <dbReference type="Rhea" id="RHEA-COMP:10283"/>
        <dbReference type="Rhea" id="RHEA-COMP:10284"/>
        <dbReference type="ChEBI" id="CHEBI:15378"/>
        <dbReference type="ChEBI" id="CHEBI:57856"/>
        <dbReference type="ChEBI" id="CHEBI:59789"/>
        <dbReference type="ChEBI" id="CHEBI:65315"/>
        <dbReference type="ChEBI" id="CHEBI:74502"/>
        <dbReference type="EC" id="2.1.1.193"/>
    </reaction>
</comment>
<feature type="domain" description="FF" evidence="16">
    <location>
        <begin position="479"/>
        <end position="533"/>
    </location>
</feature>
<dbReference type="GO" id="GO:0008380">
    <property type="term" value="P:RNA splicing"/>
    <property type="evidence" value="ECO:0007669"/>
    <property type="project" value="UniProtKB-KW"/>
</dbReference>
<dbReference type="EC" id="2.1.1.193" evidence="3"/>
<feature type="domain" description="FF" evidence="16">
    <location>
        <begin position="672"/>
        <end position="735"/>
    </location>
</feature>
<evidence type="ECO:0000256" key="2">
    <source>
        <dbReference type="ARBA" id="ARBA00005528"/>
    </source>
</evidence>
<feature type="compositionally biased region" description="Basic and acidic residues" evidence="14">
    <location>
        <begin position="1134"/>
        <end position="1145"/>
    </location>
</feature>
<dbReference type="InterPro" id="IPR015947">
    <property type="entry name" value="PUA-like_sf"/>
</dbReference>
<dbReference type="InterPro" id="IPR001202">
    <property type="entry name" value="WW_dom"/>
</dbReference>
<comment type="subunit">
    <text evidence="12">Interacts (via the WW domains) with the phosphorylated C-terminal domain of NRPB1 (via CTD domain).</text>
</comment>
<evidence type="ECO:0000259" key="15">
    <source>
        <dbReference type="PROSITE" id="PS50020"/>
    </source>
</evidence>
<keyword evidence="7" id="KW-0539">Nucleus</keyword>
<evidence type="ECO:0000256" key="12">
    <source>
        <dbReference type="ARBA" id="ARBA00064817"/>
    </source>
</evidence>
<keyword evidence="6" id="KW-0508">mRNA splicing</keyword>
<evidence type="ECO:0000259" key="16">
    <source>
        <dbReference type="PROSITE" id="PS51676"/>
    </source>
</evidence>
<dbReference type="Gene3D" id="1.10.10.440">
    <property type="entry name" value="FF domain"/>
    <property type="match status" value="4"/>
</dbReference>
<dbReference type="SUPFAM" id="SSF81698">
    <property type="entry name" value="FF domain"/>
    <property type="match status" value="4"/>
</dbReference>
<feature type="compositionally biased region" description="Pro residues" evidence="14">
    <location>
        <begin position="113"/>
        <end position="145"/>
    </location>
</feature>